<feature type="region of interest" description="Disordered" evidence="1">
    <location>
        <begin position="124"/>
        <end position="156"/>
    </location>
</feature>
<evidence type="ECO:0000313" key="3">
    <source>
        <dbReference type="Proteomes" id="UP000186922"/>
    </source>
</evidence>
<sequence>MPKGDEEREVMRRMQLIAPCPPVKQSFNLTCSTMYEEYDEDDPQVKRAFPEEYVPPWLPSDADHGADHGAKGKEKLRIKWTIDASSNDLFFVKVSLSCSPNVKMPPKVSKSKKKEDGRLAATVQKELKVNNRRRQPSTSSCDSSSGSDSDSDLDSHSSDCTTCSSACHSTDCSTCSHSTDCSTCSDSYSPLRNPRPIKRKTKARVPCAKPAAKKSTTKKSNGKGKSTKGKENECKKTETREKATNCAVKSTSFATSTPKKKPGKSASVKKENGKSKSKSKTVPVATLASPVFT</sequence>
<feature type="region of interest" description="Disordered" evidence="1">
    <location>
        <begin position="175"/>
        <end position="293"/>
    </location>
</feature>
<evidence type="ECO:0000256" key="1">
    <source>
        <dbReference type="SAM" id="MobiDB-lite"/>
    </source>
</evidence>
<feature type="compositionally biased region" description="Low complexity" evidence="1">
    <location>
        <begin position="175"/>
        <end position="189"/>
    </location>
</feature>
<reference evidence="2 3" key="1">
    <citation type="journal article" date="2016" name="Nat. Commun.">
        <title>Extremotolerant tardigrade genome and improved radiotolerance of human cultured cells by tardigrade-unique protein.</title>
        <authorList>
            <person name="Hashimoto T."/>
            <person name="Horikawa D.D."/>
            <person name="Saito Y."/>
            <person name="Kuwahara H."/>
            <person name="Kozuka-Hata H."/>
            <person name="Shin-I T."/>
            <person name="Minakuchi Y."/>
            <person name="Ohishi K."/>
            <person name="Motoyama A."/>
            <person name="Aizu T."/>
            <person name="Enomoto A."/>
            <person name="Kondo K."/>
            <person name="Tanaka S."/>
            <person name="Hara Y."/>
            <person name="Koshikawa S."/>
            <person name="Sagara H."/>
            <person name="Miura T."/>
            <person name="Yokobori S."/>
            <person name="Miyagawa K."/>
            <person name="Suzuki Y."/>
            <person name="Kubo T."/>
            <person name="Oyama M."/>
            <person name="Kohara Y."/>
            <person name="Fujiyama A."/>
            <person name="Arakawa K."/>
            <person name="Katayama T."/>
            <person name="Toyoda A."/>
            <person name="Kunieda T."/>
        </authorList>
    </citation>
    <scope>NUCLEOTIDE SEQUENCE [LARGE SCALE GENOMIC DNA]</scope>
    <source>
        <strain evidence="2 3">YOKOZUNA-1</strain>
    </source>
</reference>
<protein>
    <submittedName>
        <fullName evidence="2">Uncharacterized protein</fullName>
    </submittedName>
</protein>
<proteinExistence type="predicted"/>
<accession>A0A1D1UUX6</accession>
<dbReference type="AlphaFoldDB" id="A0A1D1UUX6"/>
<organism evidence="2 3">
    <name type="scientific">Ramazzottius varieornatus</name>
    <name type="common">Water bear</name>
    <name type="synonym">Tardigrade</name>
    <dbReference type="NCBI Taxonomy" id="947166"/>
    <lineage>
        <taxon>Eukaryota</taxon>
        <taxon>Metazoa</taxon>
        <taxon>Ecdysozoa</taxon>
        <taxon>Tardigrada</taxon>
        <taxon>Eutardigrada</taxon>
        <taxon>Parachela</taxon>
        <taxon>Hypsibioidea</taxon>
        <taxon>Ramazzottiidae</taxon>
        <taxon>Ramazzottius</taxon>
    </lineage>
</organism>
<gene>
    <name evidence="2" type="primary">RvY_03385</name>
    <name evidence="2" type="synonym">RvY_03385.2</name>
    <name evidence="2" type="ORF">RvY_03385-2</name>
</gene>
<evidence type="ECO:0000313" key="2">
    <source>
        <dbReference type="EMBL" id="GAU91057.1"/>
    </source>
</evidence>
<dbReference type="EMBL" id="BDGG01000002">
    <property type="protein sequence ID" value="GAU91057.1"/>
    <property type="molecule type" value="Genomic_DNA"/>
</dbReference>
<feature type="compositionally biased region" description="Basic residues" evidence="1">
    <location>
        <begin position="211"/>
        <end position="227"/>
    </location>
</feature>
<dbReference type="Proteomes" id="UP000186922">
    <property type="component" value="Unassembled WGS sequence"/>
</dbReference>
<feature type="compositionally biased region" description="Basic and acidic residues" evidence="1">
    <location>
        <begin position="228"/>
        <end position="243"/>
    </location>
</feature>
<feature type="compositionally biased region" description="Polar residues" evidence="1">
    <location>
        <begin position="247"/>
        <end position="257"/>
    </location>
</feature>
<feature type="compositionally biased region" description="Low complexity" evidence="1">
    <location>
        <begin position="137"/>
        <end position="148"/>
    </location>
</feature>
<name>A0A1D1UUX6_RAMVA</name>
<keyword evidence="3" id="KW-1185">Reference proteome</keyword>
<comment type="caution">
    <text evidence="2">The sequence shown here is derived from an EMBL/GenBank/DDBJ whole genome shotgun (WGS) entry which is preliminary data.</text>
</comment>